<feature type="compositionally biased region" description="Pro residues" evidence="1">
    <location>
        <begin position="15"/>
        <end position="24"/>
    </location>
</feature>
<organism evidence="3 4">
    <name type="scientific">Panagrolaimus davidi</name>
    <dbReference type="NCBI Taxonomy" id="227884"/>
    <lineage>
        <taxon>Eukaryota</taxon>
        <taxon>Metazoa</taxon>
        <taxon>Ecdysozoa</taxon>
        <taxon>Nematoda</taxon>
        <taxon>Chromadorea</taxon>
        <taxon>Rhabditida</taxon>
        <taxon>Tylenchina</taxon>
        <taxon>Panagrolaimomorpha</taxon>
        <taxon>Panagrolaimoidea</taxon>
        <taxon>Panagrolaimidae</taxon>
        <taxon>Panagrolaimus</taxon>
    </lineage>
</organism>
<keyword evidence="3" id="KW-1185">Reference proteome</keyword>
<evidence type="ECO:0000256" key="1">
    <source>
        <dbReference type="SAM" id="MobiDB-lite"/>
    </source>
</evidence>
<evidence type="ECO:0000256" key="2">
    <source>
        <dbReference type="SAM" id="Phobius"/>
    </source>
</evidence>
<name>A0A914PAT0_9BILA</name>
<accession>A0A914PAT0</accession>
<keyword evidence="2" id="KW-1133">Transmembrane helix</keyword>
<keyword evidence="2" id="KW-0812">Transmembrane</keyword>
<sequence>MAVPLQDIDLKTPTQPFPEPPPPYSDYAPQQPYNPSMQQQHPYSPQSTQQSFSPIGFQPPSPQPYPTVGFHAAATSPQTEYPPYPIGTGSYPGAGSYGHANCPPNNNTAYIIRTAPVCATTNDCDRIRRRRRILFILAIVTSFLCVSIILWVILGVN</sequence>
<evidence type="ECO:0000313" key="3">
    <source>
        <dbReference type="Proteomes" id="UP000887578"/>
    </source>
</evidence>
<evidence type="ECO:0000313" key="4">
    <source>
        <dbReference type="WBParaSite" id="PDA_v2.g15189.t1"/>
    </source>
</evidence>
<proteinExistence type="predicted"/>
<reference evidence="4" key="1">
    <citation type="submission" date="2022-11" db="UniProtKB">
        <authorList>
            <consortium name="WormBaseParasite"/>
        </authorList>
    </citation>
    <scope>IDENTIFICATION</scope>
</reference>
<feature type="compositionally biased region" description="Polar residues" evidence="1">
    <location>
        <begin position="34"/>
        <end position="53"/>
    </location>
</feature>
<keyword evidence="2" id="KW-0472">Membrane</keyword>
<feature type="region of interest" description="Disordered" evidence="1">
    <location>
        <begin position="1"/>
        <end position="72"/>
    </location>
</feature>
<dbReference type="AlphaFoldDB" id="A0A914PAT0"/>
<feature type="transmembrane region" description="Helical" evidence="2">
    <location>
        <begin position="133"/>
        <end position="154"/>
    </location>
</feature>
<dbReference type="Proteomes" id="UP000887578">
    <property type="component" value="Unplaced"/>
</dbReference>
<protein>
    <submittedName>
        <fullName evidence="4">Uncharacterized protein</fullName>
    </submittedName>
</protein>
<dbReference type="WBParaSite" id="PDA_v2.g15189.t1">
    <property type="protein sequence ID" value="PDA_v2.g15189.t1"/>
    <property type="gene ID" value="PDA_v2.g15189"/>
</dbReference>